<gene>
    <name evidence="1" type="ORF">K9B37_07215</name>
</gene>
<organism evidence="1 2">
    <name type="scientific">Microvirga puerhi</name>
    <dbReference type="NCBI Taxonomy" id="2876078"/>
    <lineage>
        <taxon>Bacteria</taxon>
        <taxon>Pseudomonadati</taxon>
        <taxon>Pseudomonadota</taxon>
        <taxon>Alphaproteobacteria</taxon>
        <taxon>Hyphomicrobiales</taxon>
        <taxon>Methylobacteriaceae</taxon>
        <taxon>Microvirga</taxon>
    </lineage>
</organism>
<keyword evidence="2" id="KW-1185">Reference proteome</keyword>
<evidence type="ECO:0008006" key="3">
    <source>
        <dbReference type="Google" id="ProtNLM"/>
    </source>
</evidence>
<accession>A0ABS7VKL3</accession>
<reference evidence="1 2" key="1">
    <citation type="submission" date="2021-09" db="EMBL/GenBank/DDBJ databases">
        <title>The complete genome sequence of a new microorganism.</title>
        <authorList>
            <person name="Zi Z."/>
        </authorList>
    </citation>
    <scope>NUCLEOTIDE SEQUENCE [LARGE SCALE GENOMIC DNA]</scope>
    <source>
        <strain evidence="1 2">WGZ8</strain>
    </source>
</reference>
<sequence>MKPTRRQILGSLCVPVFAPTILTGWAKPPGLTLSGFDQSGSTYQRYLNVWARYLAGQSVDEKEALSLLEHPESFRERREAFPTAKAFGIFTSCTPHRDVFYDCLNFSLRWLTALDNPDPSLPPLYNRGQLYSWQWSFWGRAALELYEATGENRFLKLLIGAARNVMAARDDRHGIVDENQKRVVKSWGSVISFGGPSMRGTDVTATGLIALPILQLANRLAARNELDEEIAGLAQELVPSFDEYEMFYVDLPKFDAGCYRYAFIPQAIDPTNHINAFGAGLIELYAFTQDPRHLERARKLFNFYRGSMVVDRDGAISTPYEQDPDFKKHPKSEWFWKMTVSAELPLALARHGLIVKEEEMIGIARTYADVVMAEPGGINAMTRRSDKARMIDFTKPLENETAEYRSYVPMIAASLFFVDREHRIGEKLLRYMLDYPQWFTNGLFSGGGVAMLARAYSLRRGFRL</sequence>
<dbReference type="EMBL" id="JAIRBM010000004">
    <property type="protein sequence ID" value="MBZ6076078.1"/>
    <property type="molecule type" value="Genomic_DNA"/>
</dbReference>
<dbReference type="SUPFAM" id="SSF48208">
    <property type="entry name" value="Six-hairpin glycosidases"/>
    <property type="match status" value="1"/>
</dbReference>
<protein>
    <recommendedName>
        <fullName evidence="3">Linalool dehydratase/isomerase domain-containing protein</fullName>
    </recommendedName>
</protein>
<dbReference type="InterPro" id="IPR008928">
    <property type="entry name" value="6-hairpin_glycosidase_sf"/>
</dbReference>
<evidence type="ECO:0000313" key="1">
    <source>
        <dbReference type="EMBL" id="MBZ6076078.1"/>
    </source>
</evidence>
<comment type="caution">
    <text evidence="1">The sequence shown here is derived from an EMBL/GenBank/DDBJ whole genome shotgun (WGS) entry which is preliminary data.</text>
</comment>
<evidence type="ECO:0000313" key="2">
    <source>
        <dbReference type="Proteomes" id="UP000704176"/>
    </source>
</evidence>
<dbReference type="RefSeq" id="WP_224312391.1">
    <property type="nucleotide sequence ID" value="NZ_JAIRBM010000004.1"/>
</dbReference>
<dbReference type="Proteomes" id="UP000704176">
    <property type="component" value="Unassembled WGS sequence"/>
</dbReference>
<name>A0ABS7VKL3_9HYPH</name>
<proteinExistence type="predicted"/>